<dbReference type="AlphaFoldDB" id="A0A6N7PXD2"/>
<name>A0A6N7PXD2_9BACT</name>
<dbReference type="EMBL" id="WJIE01000007">
    <property type="protein sequence ID" value="MRG95080.1"/>
    <property type="molecule type" value="Genomic_DNA"/>
</dbReference>
<dbReference type="Proteomes" id="UP000440224">
    <property type="component" value="Unassembled WGS sequence"/>
</dbReference>
<dbReference type="RefSeq" id="WP_153821909.1">
    <property type="nucleotide sequence ID" value="NZ_WJIE01000007.1"/>
</dbReference>
<keyword evidence="2" id="KW-0732">Signal</keyword>
<sequence length="274" mass="29523">MKSALTHKGPPRRVALLQAFFAALALAFVLFAPTHAFAAGTVTMATKEPEEVNGRWKLNFTINYGSKPDIAYVPMIFSFTPVVLYERSLTDQSPERPILTKLPLKGQPSINESMDVGFSDASGKVFNITKFDFVIRRDKGFEAGEYQLKITRQNDGAQMGQTIKLILKGDNPIVDRRAIVFAGEKKKKKPAEEKKAEDTSAEKTEGGSEPAAPEETNDAAATGETPTEAPPSVEPKQGGCGCRVAGAPRPSSFAGLSALLLGAALVLRRRTARG</sequence>
<feature type="region of interest" description="Disordered" evidence="1">
    <location>
        <begin position="185"/>
        <end position="247"/>
    </location>
</feature>
<dbReference type="InterPro" id="IPR024038">
    <property type="entry name" value="MYXO-CTERM"/>
</dbReference>
<accession>A0A6N7PXD2</accession>
<evidence type="ECO:0000313" key="3">
    <source>
        <dbReference type="EMBL" id="MRG95080.1"/>
    </source>
</evidence>
<evidence type="ECO:0000313" key="4">
    <source>
        <dbReference type="Proteomes" id="UP000440224"/>
    </source>
</evidence>
<gene>
    <name evidence="3" type="ORF">GF068_24620</name>
</gene>
<feature type="signal peptide" evidence="2">
    <location>
        <begin position="1"/>
        <end position="38"/>
    </location>
</feature>
<evidence type="ECO:0000256" key="2">
    <source>
        <dbReference type="SAM" id="SignalP"/>
    </source>
</evidence>
<organism evidence="3 4">
    <name type="scientific">Polyangium spumosum</name>
    <dbReference type="NCBI Taxonomy" id="889282"/>
    <lineage>
        <taxon>Bacteria</taxon>
        <taxon>Pseudomonadati</taxon>
        <taxon>Myxococcota</taxon>
        <taxon>Polyangia</taxon>
        <taxon>Polyangiales</taxon>
        <taxon>Polyangiaceae</taxon>
        <taxon>Polyangium</taxon>
    </lineage>
</organism>
<proteinExistence type="predicted"/>
<dbReference type="NCBIfam" id="TIGR03901">
    <property type="entry name" value="MYXO-CTERM"/>
    <property type="match status" value="1"/>
</dbReference>
<reference evidence="3 4" key="1">
    <citation type="submission" date="2019-10" db="EMBL/GenBank/DDBJ databases">
        <title>A soil myxobacterium in the family Polyangiaceae.</title>
        <authorList>
            <person name="Li Y."/>
            <person name="Wang J."/>
        </authorList>
    </citation>
    <scope>NUCLEOTIDE SEQUENCE [LARGE SCALE GENOMIC DNA]</scope>
    <source>
        <strain evidence="3 4">DSM 14734</strain>
    </source>
</reference>
<comment type="caution">
    <text evidence="3">The sequence shown here is derived from an EMBL/GenBank/DDBJ whole genome shotgun (WGS) entry which is preliminary data.</text>
</comment>
<keyword evidence="4" id="KW-1185">Reference proteome</keyword>
<feature type="chain" id="PRO_5026713352" evidence="2">
    <location>
        <begin position="39"/>
        <end position="274"/>
    </location>
</feature>
<evidence type="ECO:0000256" key="1">
    <source>
        <dbReference type="SAM" id="MobiDB-lite"/>
    </source>
</evidence>
<protein>
    <submittedName>
        <fullName evidence="3">Uncharacterized protein</fullName>
    </submittedName>
</protein>
<dbReference type="OrthoDB" id="5515327at2"/>
<feature type="compositionally biased region" description="Basic and acidic residues" evidence="1">
    <location>
        <begin position="190"/>
        <end position="206"/>
    </location>
</feature>